<feature type="coiled-coil region" evidence="1">
    <location>
        <begin position="575"/>
        <end position="602"/>
    </location>
</feature>
<feature type="region of interest" description="Disordered" evidence="2">
    <location>
        <begin position="404"/>
        <end position="435"/>
    </location>
</feature>
<evidence type="ECO:0000313" key="4">
    <source>
        <dbReference type="EMBL" id="VFT93825.1"/>
    </source>
</evidence>
<feature type="region of interest" description="Disordered" evidence="2">
    <location>
        <begin position="449"/>
        <end position="469"/>
    </location>
</feature>
<dbReference type="AlphaFoldDB" id="A0A485L6X3"/>
<sequence>MAERGSKKTLAAQGEYESTAHVNPRSTDRSISLMESRDAKVKKSSPTDDEILKESLHVQSNPKTCVTTATTQLKVLCRKFAVLSDKVKQEAKMREDAEKEIKRLNDVIEAAKDPVISSTRSDAQYVGALKTEVAHLKGELSRTKDELFHTKHELESLRSHTTNAYSFQNQHHPPPPVDPHSQWDREQTARIQETLSCTISELHDELSVKEVEIESLRVAVQREKAKQKDMEHMVASFESQNQEDKELLSKMTQDLRNVTMSQASEIEKLHMAQESVKEERSIKEALQHQISTLHQVNDALQKRCDALVRRLKLSANFAHESQSLKSQVDELETQNEGLVKSMRDLKQGHFQELEALKVALHSAQTTAQEAEKRVLELQGELTAMRIQNNTMSEYMMYGPKRVQPVESRETPSMFSQPHSPLNSPAYRPRQEPTSHYSQLQYNRQPHHNIQNMEGLRPPALPIQPPTHASHYNYQQQMPRNQEFTPMAQYQQPKELEHSVRTQAMTNDPSAPYYPPGSPEPKVRTTYSKVSTWRYDDKYIPETHTHTHEPENEQPTKRSSAGLNRSTSGDSDHSILRALKNRNKQLQERLQMEADATFQLEEEINMITSSYHTLLQNE</sequence>
<reference evidence="4 5" key="1">
    <citation type="submission" date="2019-03" db="EMBL/GenBank/DDBJ databases">
        <authorList>
            <person name="Gaulin E."/>
            <person name="Dumas B."/>
        </authorList>
    </citation>
    <scope>NUCLEOTIDE SEQUENCE [LARGE SCALE GENOMIC DNA]</scope>
    <source>
        <strain evidence="4">CBS 568.67</strain>
    </source>
</reference>
<feature type="region of interest" description="Disordered" evidence="2">
    <location>
        <begin position="1"/>
        <end position="48"/>
    </location>
</feature>
<dbReference type="EMBL" id="CAADRA010006042">
    <property type="protein sequence ID" value="VFT93825.1"/>
    <property type="molecule type" value="Genomic_DNA"/>
</dbReference>
<accession>A0A485L6X3</accession>
<reference evidence="3" key="2">
    <citation type="submission" date="2019-06" db="EMBL/GenBank/DDBJ databases">
        <title>Genomics analysis of Aphanomyces spp. identifies a new class of oomycete effector associated with host adaptation.</title>
        <authorList>
            <person name="Gaulin E."/>
        </authorList>
    </citation>
    <scope>NUCLEOTIDE SEQUENCE</scope>
    <source>
        <strain evidence="3">CBS 578.67</strain>
    </source>
</reference>
<gene>
    <name evidence="4" type="primary">Aste57867_17064</name>
    <name evidence="3" type="ORF">As57867_017006</name>
    <name evidence="4" type="ORF">ASTE57867_17064</name>
</gene>
<name>A0A485L6X3_9STRA</name>
<feature type="region of interest" description="Disordered" evidence="2">
    <location>
        <begin position="504"/>
        <end position="524"/>
    </location>
</feature>
<keyword evidence="1" id="KW-0175">Coiled coil</keyword>
<keyword evidence="5" id="KW-1185">Reference proteome</keyword>
<protein>
    <submittedName>
        <fullName evidence="4">Aste57867_17064 protein</fullName>
    </submittedName>
</protein>
<feature type="compositionally biased region" description="Basic and acidic residues" evidence="2">
    <location>
        <begin position="542"/>
        <end position="555"/>
    </location>
</feature>
<dbReference type="EMBL" id="VJMH01006021">
    <property type="protein sequence ID" value="KAF0691793.1"/>
    <property type="molecule type" value="Genomic_DNA"/>
</dbReference>
<evidence type="ECO:0000256" key="1">
    <source>
        <dbReference type="SAM" id="Coils"/>
    </source>
</evidence>
<feature type="region of interest" description="Disordered" evidence="2">
    <location>
        <begin position="542"/>
        <end position="572"/>
    </location>
</feature>
<evidence type="ECO:0000256" key="2">
    <source>
        <dbReference type="SAM" id="MobiDB-lite"/>
    </source>
</evidence>
<feature type="compositionally biased region" description="Polar residues" evidence="2">
    <location>
        <begin position="556"/>
        <end position="568"/>
    </location>
</feature>
<evidence type="ECO:0000313" key="5">
    <source>
        <dbReference type="Proteomes" id="UP000332933"/>
    </source>
</evidence>
<dbReference type="Proteomes" id="UP000332933">
    <property type="component" value="Unassembled WGS sequence"/>
</dbReference>
<evidence type="ECO:0000313" key="3">
    <source>
        <dbReference type="EMBL" id="KAF0691793.1"/>
    </source>
</evidence>
<dbReference type="OrthoDB" id="167288at2759"/>
<feature type="compositionally biased region" description="Polar residues" evidence="2">
    <location>
        <begin position="410"/>
        <end position="422"/>
    </location>
</feature>
<organism evidence="4 5">
    <name type="scientific">Aphanomyces stellatus</name>
    <dbReference type="NCBI Taxonomy" id="120398"/>
    <lineage>
        <taxon>Eukaryota</taxon>
        <taxon>Sar</taxon>
        <taxon>Stramenopiles</taxon>
        <taxon>Oomycota</taxon>
        <taxon>Saprolegniomycetes</taxon>
        <taxon>Saprolegniales</taxon>
        <taxon>Verrucalvaceae</taxon>
        <taxon>Aphanomyces</taxon>
    </lineage>
</organism>
<proteinExistence type="predicted"/>
<feature type="coiled-coil region" evidence="1">
    <location>
        <begin position="87"/>
        <end position="146"/>
    </location>
</feature>
<feature type="coiled-coil region" evidence="1">
    <location>
        <begin position="283"/>
        <end position="387"/>
    </location>
</feature>